<name>A0A9Q0S410_9DIPT</name>
<evidence type="ECO:0000313" key="3">
    <source>
        <dbReference type="EMBL" id="KAJ6642685.1"/>
    </source>
</evidence>
<protein>
    <recommendedName>
        <fullName evidence="2">SWIM-type domain-containing protein</fullName>
    </recommendedName>
</protein>
<keyword evidence="1" id="KW-0479">Metal-binding</keyword>
<evidence type="ECO:0000313" key="4">
    <source>
        <dbReference type="Proteomes" id="UP001151699"/>
    </source>
</evidence>
<dbReference type="GO" id="GO:0008270">
    <property type="term" value="F:zinc ion binding"/>
    <property type="evidence" value="ECO:0007669"/>
    <property type="project" value="UniProtKB-KW"/>
</dbReference>
<feature type="domain" description="SWIM-type" evidence="2">
    <location>
        <begin position="147"/>
        <end position="183"/>
    </location>
</feature>
<dbReference type="OrthoDB" id="8045616at2759"/>
<reference evidence="3" key="1">
    <citation type="submission" date="2022-07" db="EMBL/GenBank/DDBJ databases">
        <authorList>
            <person name="Trinca V."/>
            <person name="Uliana J.V.C."/>
            <person name="Torres T.T."/>
            <person name="Ward R.J."/>
            <person name="Monesi N."/>
        </authorList>
    </citation>
    <scope>NUCLEOTIDE SEQUENCE</scope>
    <source>
        <strain evidence="3">HSMRA1968</strain>
        <tissue evidence="3">Whole embryos</tissue>
    </source>
</reference>
<keyword evidence="1" id="KW-0863">Zinc-finger</keyword>
<organism evidence="3 4">
    <name type="scientific">Pseudolycoriella hygida</name>
    <dbReference type="NCBI Taxonomy" id="35572"/>
    <lineage>
        <taxon>Eukaryota</taxon>
        <taxon>Metazoa</taxon>
        <taxon>Ecdysozoa</taxon>
        <taxon>Arthropoda</taxon>
        <taxon>Hexapoda</taxon>
        <taxon>Insecta</taxon>
        <taxon>Pterygota</taxon>
        <taxon>Neoptera</taxon>
        <taxon>Endopterygota</taxon>
        <taxon>Diptera</taxon>
        <taxon>Nematocera</taxon>
        <taxon>Sciaroidea</taxon>
        <taxon>Sciaridae</taxon>
        <taxon>Pseudolycoriella</taxon>
    </lineage>
</organism>
<gene>
    <name evidence="3" type="ORF">Bhyg_07638</name>
</gene>
<dbReference type="EMBL" id="WJQU01000002">
    <property type="protein sequence ID" value="KAJ6642685.1"/>
    <property type="molecule type" value="Genomic_DNA"/>
</dbReference>
<accession>A0A9Q0S410</accession>
<proteinExistence type="predicted"/>
<dbReference type="PROSITE" id="PS50966">
    <property type="entry name" value="ZF_SWIM"/>
    <property type="match status" value="1"/>
</dbReference>
<keyword evidence="4" id="KW-1185">Reference proteome</keyword>
<keyword evidence="1" id="KW-0862">Zinc</keyword>
<comment type="caution">
    <text evidence="3">The sequence shown here is derived from an EMBL/GenBank/DDBJ whole genome shotgun (WGS) entry which is preliminary data.</text>
</comment>
<evidence type="ECO:0000256" key="1">
    <source>
        <dbReference type="PROSITE-ProRule" id="PRU00325"/>
    </source>
</evidence>
<dbReference type="InterPro" id="IPR007527">
    <property type="entry name" value="Znf_SWIM"/>
</dbReference>
<dbReference type="Proteomes" id="UP001151699">
    <property type="component" value="Chromosome B"/>
</dbReference>
<sequence length="284" mass="31840">MCSQDEPSQGISKRKCPLPTSPVINVERDIVKAKSGTGDELVYTKIIGLNAELTVQKTPTLLSKEEEIEKLSDHPSSASGSDEVSLIDDIMIYFGDSKTPLKESMQKYLSQHVIKAGVVGTDERKKVIKYYGLVLQTTSPRSAAHEVNLQICDEALKWHARCSCKSGLGHKCKHVVAVMLYIHYNVKLEKSSCTETAQKWGATKAAQTAGLFTNLCCVKETKFSVSHVENDAAEFNLRRLLDGENNQYLCCPLQKADINYLDRMFPYGRQWITFFNRSCSEIIY</sequence>
<evidence type="ECO:0000259" key="2">
    <source>
        <dbReference type="PROSITE" id="PS50966"/>
    </source>
</evidence>
<dbReference type="AlphaFoldDB" id="A0A9Q0S410"/>